<organism evidence="2 3">
    <name type="scientific">Stentor coeruleus</name>
    <dbReference type="NCBI Taxonomy" id="5963"/>
    <lineage>
        <taxon>Eukaryota</taxon>
        <taxon>Sar</taxon>
        <taxon>Alveolata</taxon>
        <taxon>Ciliophora</taxon>
        <taxon>Postciliodesmatophora</taxon>
        <taxon>Heterotrichea</taxon>
        <taxon>Heterotrichida</taxon>
        <taxon>Stentoridae</taxon>
        <taxon>Stentor</taxon>
    </lineage>
</organism>
<comment type="caution">
    <text evidence="2">The sequence shown here is derived from an EMBL/GenBank/DDBJ whole genome shotgun (WGS) entry which is preliminary data.</text>
</comment>
<accession>A0A1R2CZT5</accession>
<keyword evidence="1" id="KW-0175">Coiled coil</keyword>
<name>A0A1R2CZT5_9CILI</name>
<reference evidence="2 3" key="1">
    <citation type="submission" date="2016-11" db="EMBL/GenBank/DDBJ databases">
        <title>The macronuclear genome of Stentor coeruleus: a giant cell with tiny introns.</title>
        <authorList>
            <person name="Slabodnick M."/>
            <person name="Ruby J.G."/>
            <person name="Reiff S.B."/>
            <person name="Swart E.C."/>
            <person name="Gosai S."/>
            <person name="Prabakaran S."/>
            <person name="Witkowska E."/>
            <person name="Larue G.E."/>
            <person name="Fisher S."/>
            <person name="Freeman R.M."/>
            <person name="Gunawardena J."/>
            <person name="Chu W."/>
            <person name="Stover N.A."/>
            <person name="Gregory B.D."/>
            <person name="Nowacki M."/>
            <person name="Derisi J."/>
            <person name="Roy S.W."/>
            <person name="Marshall W.F."/>
            <person name="Sood P."/>
        </authorList>
    </citation>
    <scope>NUCLEOTIDE SEQUENCE [LARGE SCALE GENOMIC DNA]</scope>
    <source>
        <strain evidence="2">WM001</strain>
    </source>
</reference>
<evidence type="ECO:0000313" key="2">
    <source>
        <dbReference type="EMBL" id="OMJ94516.1"/>
    </source>
</evidence>
<evidence type="ECO:0000313" key="3">
    <source>
        <dbReference type="Proteomes" id="UP000187209"/>
    </source>
</evidence>
<evidence type="ECO:0000256" key="1">
    <source>
        <dbReference type="SAM" id="Coils"/>
    </source>
</evidence>
<feature type="coiled-coil region" evidence="1">
    <location>
        <begin position="93"/>
        <end position="166"/>
    </location>
</feature>
<sequence>MGDYEEAISQLVGTMQEKLYELQAEKNSQITKRNNLSARLAELRKSKLEMTNYIQYLQDQISVLSDSSTILEEEKGKLAGQLQSYGEKITAIAEQAKNEKNAWAKEADFLRSKLSHMESQHKIEAAEDEKQLKIKSQEILRLEQELKLLNEELKENQNKVEYKRQLELSRVRHLEERSRILDSIYKTT</sequence>
<proteinExistence type="predicted"/>
<dbReference type="AlphaFoldDB" id="A0A1R2CZT5"/>
<protein>
    <submittedName>
        <fullName evidence="2">Uncharacterized protein</fullName>
    </submittedName>
</protein>
<keyword evidence="3" id="KW-1185">Reference proteome</keyword>
<dbReference type="EMBL" id="MPUH01000025">
    <property type="protein sequence ID" value="OMJ94516.1"/>
    <property type="molecule type" value="Genomic_DNA"/>
</dbReference>
<dbReference type="Proteomes" id="UP000187209">
    <property type="component" value="Unassembled WGS sequence"/>
</dbReference>
<gene>
    <name evidence="2" type="ORF">SteCoe_2291</name>
</gene>